<protein>
    <recommendedName>
        <fullName evidence="4 9">Thiopurine S-methyltransferase</fullName>
        <ecNumber evidence="4 9">2.1.1.67</ecNumber>
    </recommendedName>
    <alternativeName>
        <fullName evidence="9">Thiopurine methyltransferase</fullName>
    </alternativeName>
</protein>
<dbReference type="GO" id="GO:0008119">
    <property type="term" value="F:thiopurine S-methyltransferase activity"/>
    <property type="evidence" value="ECO:0007669"/>
    <property type="project" value="UniProtKB-UniRule"/>
</dbReference>
<evidence type="ECO:0000256" key="6">
    <source>
        <dbReference type="ARBA" id="ARBA00022603"/>
    </source>
</evidence>
<dbReference type="NCBIfam" id="TIGR03840">
    <property type="entry name" value="TMPT_Se_Te"/>
    <property type="match status" value="1"/>
</dbReference>
<keyword evidence="6 9" id="KW-0489">Methyltransferase</keyword>
<evidence type="ECO:0000313" key="11">
    <source>
        <dbReference type="EMBL" id="GJN54467.1"/>
    </source>
</evidence>
<dbReference type="InterPro" id="IPR022474">
    <property type="entry name" value="Thiopur_S-MeTfrase_Se/Te_detox"/>
</dbReference>
<dbReference type="Proteomes" id="UP001054892">
    <property type="component" value="Unassembled WGS sequence"/>
</dbReference>
<dbReference type="GO" id="GO:0010038">
    <property type="term" value="P:response to metal ion"/>
    <property type="evidence" value="ECO:0007669"/>
    <property type="project" value="InterPro"/>
</dbReference>
<evidence type="ECO:0000313" key="10">
    <source>
        <dbReference type="EMBL" id="BCG25526.1"/>
    </source>
</evidence>
<dbReference type="EMBL" id="BQKM01000011">
    <property type="protein sequence ID" value="GJN54467.1"/>
    <property type="molecule type" value="Genomic_DNA"/>
</dbReference>
<dbReference type="InterPro" id="IPR008854">
    <property type="entry name" value="TPMT"/>
</dbReference>
<evidence type="ECO:0000256" key="3">
    <source>
        <dbReference type="ARBA" id="ARBA00008145"/>
    </source>
</evidence>
<dbReference type="PANTHER" id="PTHR10259:SF11">
    <property type="entry name" value="THIOPURINE S-METHYLTRANSFERASE"/>
    <property type="match status" value="1"/>
</dbReference>
<evidence type="ECO:0000256" key="5">
    <source>
        <dbReference type="ARBA" id="ARBA00022490"/>
    </source>
</evidence>
<comment type="similarity">
    <text evidence="3 9">Belongs to the class I-like SAM-binding methyltransferase superfamily. TPMT family.</text>
</comment>
<dbReference type="HAMAP" id="MF_00812">
    <property type="entry name" value="Thiopur_methtran"/>
    <property type="match status" value="1"/>
</dbReference>
<evidence type="ECO:0000256" key="9">
    <source>
        <dbReference type="HAMAP-Rule" id="MF_00812"/>
    </source>
</evidence>
<keyword evidence="5 9" id="KW-0963">Cytoplasm</keyword>
<dbReference type="PROSITE" id="PS51585">
    <property type="entry name" value="SAM_MT_TPMT"/>
    <property type="match status" value="1"/>
</dbReference>
<dbReference type="NCBIfam" id="NF009732">
    <property type="entry name" value="PRK13255.1"/>
    <property type="match status" value="1"/>
</dbReference>
<evidence type="ECO:0000256" key="2">
    <source>
        <dbReference type="ARBA" id="ARBA00004496"/>
    </source>
</evidence>
<gene>
    <name evidence="9 10" type="primary">tpm</name>
    <name evidence="10" type="ORF">TUM18999_37170</name>
    <name evidence="11" type="ORF">TUM20286_42190</name>
</gene>
<dbReference type="Gene3D" id="3.40.50.150">
    <property type="entry name" value="Vaccinia Virus protein VP39"/>
    <property type="match status" value="1"/>
</dbReference>
<feature type="binding site" evidence="9">
    <location>
        <position position="46"/>
    </location>
    <ligand>
        <name>S-adenosyl-L-methionine</name>
        <dbReference type="ChEBI" id="CHEBI:59789"/>
    </ligand>
</feature>
<dbReference type="SUPFAM" id="SSF53335">
    <property type="entry name" value="S-adenosyl-L-methionine-dependent methyltransferases"/>
    <property type="match status" value="1"/>
</dbReference>
<dbReference type="EMBL" id="AP023189">
    <property type="protein sequence ID" value="BCG25526.1"/>
    <property type="molecule type" value="Genomic_DNA"/>
</dbReference>
<name>A0A6J4E8I7_9PSED</name>
<evidence type="ECO:0000256" key="8">
    <source>
        <dbReference type="ARBA" id="ARBA00022691"/>
    </source>
</evidence>
<proteinExistence type="inferred from homology"/>
<dbReference type="GO" id="GO:0005737">
    <property type="term" value="C:cytoplasm"/>
    <property type="evidence" value="ECO:0007669"/>
    <property type="project" value="UniProtKB-SubCell"/>
</dbReference>
<evidence type="ECO:0000313" key="13">
    <source>
        <dbReference type="Proteomes" id="UP001054892"/>
    </source>
</evidence>
<dbReference type="InterPro" id="IPR025835">
    <property type="entry name" value="Thiopurine_S-MeTrfase"/>
</dbReference>
<dbReference type="InterPro" id="IPR029063">
    <property type="entry name" value="SAM-dependent_MTases_sf"/>
</dbReference>
<dbReference type="AlphaFoldDB" id="A0A6J4E8I7"/>
<dbReference type="Pfam" id="PF05724">
    <property type="entry name" value="TPMT"/>
    <property type="match status" value="1"/>
</dbReference>
<evidence type="ECO:0000256" key="7">
    <source>
        <dbReference type="ARBA" id="ARBA00022679"/>
    </source>
</evidence>
<dbReference type="EC" id="2.1.1.67" evidence="4 9"/>
<organism evidence="10 12">
    <name type="scientific">Pseudomonas tohonis</name>
    <dbReference type="NCBI Taxonomy" id="2725477"/>
    <lineage>
        <taxon>Bacteria</taxon>
        <taxon>Pseudomonadati</taxon>
        <taxon>Pseudomonadota</taxon>
        <taxon>Gammaproteobacteria</taxon>
        <taxon>Pseudomonadales</taxon>
        <taxon>Pseudomonadaceae</taxon>
        <taxon>Pseudomonas</taxon>
    </lineage>
</organism>
<keyword evidence="8 9" id="KW-0949">S-adenosyl-L-methionine</keyword>
<sequence>MVHERFWQDRWANDQIGFHLDEVNTYLRHYWPALGLAPGSRVLVPLCGKTLDLAWLAAQGYRVLGVELAEKAVTGFFAEQGSQPEIRDEGALVRYSAGGVEILLGDFFALDAREVAECTGLYDRAALIALPPEMRERYAAHLGSILPARCEGLMVTLEYDQERLDGPPFSVPEAEVRQRFGTDWSVELLERQDVLEKNWKFASRGLDELFEPVFRLQRR</sequence>
<reference evidence="10 12" key="1">
    <citation type="submission" date="2020-05" db="EMBL/GenBank/DDBJ databases">
        <title>Characterization of novel class B3 metallo-beta-lactamase from novel Pseudomonas species.</title>
        <authorList>
            <person name="Yamada K."/>
            <person name="Aoki K."/>
            <person name="Ishii Y."/>
        </authorList>
    </citation>
    <scope>NUCLEOTIDE SEQUENCE [LARGE SCALE GENOMIC DNA]</scope>
    <source>
        <strain evidence="10 12">TUM18999</strain>
        <strain evidence="11 13">TUM20286</strain>
    </source>
</reference>
<dbReference type="KEGG" id="ptw:TUM18999_37170"/>
<accession>A0A6J4E8I7</accession>
<dbReference type="FunFam" id="3.40.50.150:FF:000101">
    <property type="entry name" value="Thiopurine S-methyltransferase"/>
    <property type="match status" value="1"/>
</dbReference>
<feature type="binding site" evidence="9">
    <location>
        <position position="11"/>
    </location>
    <ligand>
        <name>S-adenosyl-L-methionine</name>
        <dbReference type="ChEBI" id="CHEBI:59789"/>
    </ligand>
</feature>
<evidence type="ECO:0000256" key="1">
    <source>
        <dbReference type="ARBA" id="ARBA00000903"/>
    </source>
</evidence>
<comment type="subcellular location">
    <subcellularLocation>
        <location evidence="2 9">Cytoplasm</location>
    </subcellularLocation>
</comment>
<dbReference type="PANTHER" id="PTHR10259">
    <property type="entry name" value="THIOPURINE S-METHYLTRANSFERASE"/>
    <property type="match status" value="1"/>
</dbReference>
<feature type="binding site" evidence="9">
    <location>
        <position position="124"/>
    </location>
    <ligand>
        <name>S-adenosyl-L-methionine</name>
        <dbReference type="ChEBI" id="CHEBI:59789"/>
    </ligand>
</feature>
<feature type="binding site" evidence="9">
    <location>
        <position position="67"/>
    </location>
    <ligand>
        <name>S-adenosyl-L-methionine</name>
        <dbReference type="ChEBI" id="CHEBI:59789"/>
    </ligand>
</feature>
<evidence type="ECO:0000256" key="4">
    <source>
        <dbReference type="ARBA" id="ARBA00011905"/>
    </source>
</evidence>
<dbReference type="PIRSF" id="PIRSF023956">
    <property type="entry name" value="Thiopurine_S-methyltransferase"/>
    <property type="match status" value="1"/>
</dbReference>
<keyword evidence="7 9" id="KW-0808">Transferase</keyword>
<keyword evidence="13" id="KW-1185">Reference proteome</keyword>
<dbReference type="Proteomes" id="UP000509383">
    <property type="component" value="Chromosome"/>
</dbReference>
<dbReference type="GO" id="GO:0032259">
    <property type="term" value="P:methylation"/>
    <property type="evidence" value="ECO:0007669"/>
    <property type="project" value="UniProtKB-KW"/>
</dbReference>
<evidence type="ECO:0000313" key="12">
    <source>
        <dbReference type="Proteomes" id="UP000509383"/>
    </source>
</evidence>
<comment type="catalytic activity">
    <reaction evidence="1 9">
        <text>S-adenosyl-L-methionine + a thiopurine = S-adenosyl-L-homocysteine + a thiopurine S-methylether.</text>
        <dbReference type="EC" id="2.1.1.67"/>
    </reaction>
</comment>